<feature type="region of interest" description="Disordered" evidence="1">
    <location>
        <begin position="309"/>
        <end position="334"/>
    </location>
</feature>
<dbReference type="EMBL" id="JANEYF010003404">
    <property type="protein sequence ID" value="KAJ8936635.1"/>
    <property type="molecule type" value="Genomic_DNA"/>
</dbReference>
<comment type="caution">
    <text evidence="2">The sequence shown here is derived from an EMBL/GenBank/DDBJ whole genome shotgun (WGS) entry which is preliminary data.</text>
</comment>
<sequence length="568" mass="63750">MHSITVSKNPTETSPQADTTQKSPELPADQVFTLKPTPISSKAEDFARAPTKSDLEQKIDPSDQQFDDFTSYQSTGELQPHTSWPSIVPLRETYISNENLTSNLNIKELPLDIEGWLQPTIVSPELPRKDLVIGEEELPNIQTPELTRKSVSGETIEDDFDEFQMVLPGNENTGSERTIITNNSDILQPIKPELILPQQALRNFEFPDLTSFEIEPVVKKSEGKPSKNDLEVDIAEENKQDTFDDDEFTDFHFSTPVSQPIISKPITPILEPLKPVPVYPIVTSTPSTQINWPDPGITEEEIKKFEMVFSRPKESKNEEPKKVKDETKKLSSANSIDDDEWSDFVSVQKPSPVHKFQLNERERTSSPDLPLSVLNLSSIQPAKQPIPVITPQGLVQTKLSSNSTITMSPKTHSKNNVLSMQNKHLYQQPQIQPSIISNQYASQAYNFNSGYYNQNTKAELNFSLNQQQKSLDEDDWSDFVSNPIPQTSANGYQQNWQNTSSHHQSGWTTAPPNIITNPGHFVQSGSDLKNRKVSNVSVNSKKSTIPSISLPELEFIGPKGRTSSSRKK</sequence>
<feature type="compositionally biased region" description="Basic and acidic residues" evidence="1">
    <location>
        <begin position="42"/>
        <end position="61"/>
    </location>
</feature>
<organism evidence="2 3">
    <name type="scientific">Rhamnusium bicolor</name>
    <dbReference type="NCBI Taxonomy" id="1586634"/>
    <lineage>
        <taxon>Eukaryota</taxon>
        <taxon>Metazoa</taxon>
        <taxon>Ecdysozoa</taxon>
        <taxon>Arthropoda</taxon>
        <taxon>Hexapoda</taxon>
        <taxon>Insecta</taxon>
        <taxon>Pterygota</taxon>
        <taxon>Neoptera</taxon>
        <taxon>Endopterygota</taxon>
        <taxon>Coleoptera</taxon>
        <taxon>Polyphaga</taxon>
        <taxon>Cucujiformia</taxon>
        <taxon>Chrysomeloidea</taxon>
        <taxon>Cerambycidae</taxon>
        <taxon>Lepturinae</taxon>
        <taxon>Rhagiini</taxon>
        <taxon>Rhamnusium</taxon>
    </lineage>
</organism>
<name>A0AAV8XDC3_9CUCU</name>
<dbReference type="AlphaFoldDB" id="A0AAV8XDC3"/>
<evidence type="ECO:0000313" key="3">
    <source>
        <dbReference type="Proteomes" id="UP001162156"/>
    </source>
</evidence>
<feature type="compositionally biased region" description="Low complexity" evidence="1">
    <location>
        <begin position="533"/>
        <end position="543"/>
    </location>
</feature>
<gene>
    <name evidence="2" type="ORF">NQ314_012251</name>
</gene>
<reference evidence="2" key="1">
    <citation type="journal article" date="2023" name="Insect Mol. Biol.">
        <title>Genome sequencing provides insights into the evolution of gene families encoding plant cell wall-degrading enzymes in longhorned beetles.</title>
        <authorList>
            <person name="Shin N.R."/>
            <person name="Okamura Y."/>
            <person name="Kirsch R."/>
            <person name="Pauchet Y."/>
        </authorList>
    </citation>
    <scope>NUCLEOTIDE SEQUENCE</scope>
    <source>
        <strain evidence="2">RBIC_L_NR</strain>
    </source>
</reference>
<dbReference type="Proteomes" id="UP001162156">
    <property type="component" value="Unassembled WGS sequence"/>
</dbReference>
<feature type="compositionally biased region" description="Polar residues" evidence="1">
    <location>
        <begin position="494"/>
        <end position="516"/>
    </location>
</feature>
<feature type="compositionally biased region" description="Basic and acidic residues" evidence="1">
    <location>
        <begin position="309"/>
        <end position="329"/>
    </location>
</feature>
<protein>
    <submittedName>
        <fullName evidence="2">Uncharacterized protein</fullName>
    </submittedName>
</protein>
<proteinExistence type="predicted"/>
<accession>A0AAV8XDC3</accession>
<feature type="compositionally biased region" description="Polar residues" evidence="1">
    <location>
        <begin position="1"/>
        <end position="23"/>
    </location>
</feature>
<evidence type="ECO:0000313" key="2">
    <source>
        <dbReference type="EMBL" id="KAJ8936635.1"/>
    </source>
</evidence>
<keyword evidence="3" id="KW-1185">Reference proteome</keyword>
<feature type="region of interest" description="Disordered" evidence="1">
    <location>
        <begin position="1"/>
        <end position="66"/>
    </location>
</feature>
<evidence type="ECO:0000256" key="1">
    <source>
        <dbReference type="SAM" id="MobiDB-lite"/>
    </source>
</evidence>
<feature type="region of interest" description="Disordered" evidence="1">
    <location>
        <begin position="494"/>
        <end position="543"/>
    </location>
</feature>